<dbReference type="Pfam" id="PF03279">
    <property type="entry name" value="Lip_A_acyltrans"/>
    <property type="match status" value="1"/>
</dbReference>
<protein>
    <submittedName>
        <fullName evidence="7">Lipid A biosynthesis lauroyl acyltransferase</fullName>
    </submittedName>
</protein>
<keyword evidence="3" id="KW-0997">Cell inner membrane</keyword>
<dbReference type="InterPro" id="IPR004960">
    <property type="entry name" value="LipA_acyltrans"/>
</dbReference>
<dbReference type="GO" id="GO:1901137">
    <property type="term" value="P:carbohydrate derivative biosynthetic process"/>
    <property type="evidence" value="ECO:0007669"/>
    <property type="project" value="UniProtKB-ARBA"/>
</dbReference>
<dbReference type="EMBL" id="AUZY01003726">
    <property type="protein sequence ID" value="EQD67616.1"/>
    <property type="molecule type" value="Genomic_DNA"/>
</dbReference>
<comment type="subcellular location">
    <subcellularLocation>
        <location evidence="1">Cell inner membrane</location>
    </subcellularLocation>
</comment>
<evidence type="ECO:0000256" key="1">
    <source>
        <dbReference type="ARBA" id="ARBA00004533"/>
    </source>
</evidence>
<reference evidence="7" key="1">
    <citation type="submission" date="2013-08" db="EMBL/GenBank/DDBJ databases">
        <authorList>
            <person name="Mendez C."/>
            <person name="Richter M."/>
            <person name="Ferrer M."/>
            <person name="Sanchez J."/>
        </authorList>
    </citation>
    <scope>NUCLEOTIDE SEQUENCE</scope>
</reference>
<evidence type="ECO:0000256" key="5">
    <source>
        <dbReference type="ARBA" id="ARBA00023136"/>
    </source>
</evidence>
<evidence type="ECO:0000256" key="3">
    <source>
        <dbReference type="ARBA" id="ARBA00022519"/>
    </source>
</evidence>
<evidence type="ECO:0000256" key="2">
    <source>
        <dbReference type="ARBA" id="ARBA00022475"/>
    </source>
</evidence>
<dbReference type="GO" id="GO:0008610">
    <property type="term" value="P:lipid biosynthetic process"/>
    <property type="evidence" value="ECO:0007669"/>
    <property type="project" value="UniProtKB-ARBA"/>
</dbReference>
<evidence type="ECO:0000256" key="6">
    <source>
        <dbReference type="ARBA" id="ARBA00023315"/>
    </source>
</evidence>
<name>T1B412_9ZZZZ</name>
<keyword evidence="5" id="KW-0472">Membrane</keyword>
<organism evidence="7">
    <name type="scientific">mine drainage metagenome</name>
    <dbReference type="NCBI Taxonomy" id="410659"/>
    <lineage>
        <taxon>unclassified sequences</taxon>
        <taxon>metagenomes</taxon>
        <taxon>ecological metagenomes</taxon>
    </lineage>
</organism>
<proteinExistence type="predicted"/>
<sequence>MNDPAQARMRRHVAFTYALLRLAGRLPLRALHALGAGLGVLLWRADGRERRNVEVNIGIACPEQSPAARAALARECLRETGRGIAELGKVWGGGAERALRLVREVRGQELFDAALVRGRGLIVAAPHLGCWELLNHWIGARTPLAILYRPPRQPAWEPLLRRARGRFAPEQVRAEGSGVRSLYRRLAAGGVVGILPDQQPRGGEGAFAPFFGLPAATMVLLPRLAERTGATVLFGFMERLPRGAGFRLHWRAAPAAIAAADALLACSALNAGVEDCVRSAFTQYQWTYKRWSLRPAPGDADLYRQSR</sequence>
<accession>T1B412</accession>
<comment type="caution">
    <text evidence="7">The sequence shown here is derived from an EMBL/GenBank/DDBJ whole genome shotgun (WGS) entry which is preliminary data.</text>
</comment>
<keyword evidence="4 7" id="KW-0808">Transferase</keyword>
<dbReference type="CDD" id="cd07984">
    <property type="entry name" value="LPLAT_LABLAT-like"/>
    <property type="match status" value="1"/>
</dbReference>
<reference evidence="7" key="2">
    <citation type="journal article" date="2014" name="ISME J.">
        <title>Microbial stratification in low pH oxic and suboxic macroscopic growths along an acid mine drainage.</title>
        <authorList>
            <person name="Mendez-Garcia C."/>
            <person name="Mesa V."/>
            <person name="Sprenger R.R."/>
            <person name="Richter M."/>
            <person name="Diez M.S."/>
            <person name="Solano J."/>
            <person name="Bargiela R."/>
            <person name="Golyshina O.V."/>
            <person name="Manteca A."/>
            <person name="Ramos J.L."/>
            <person name="Gallego J.R."/>
            <person name="Llorente I."/>
            <person name="Martins Dos Santos V.A."/>
            <person name="Jensen O.N."/>
            <person name="Pelaez A.I."/>
            <person name="Sanchez J."/>
            <person name="Ferrer M."/>
        </authorList>
    </citation>
    <scope>NUCLEOTIDE SEQUENCE</scope>
</reference>
<dbReference type="GO" id="GO:0005886">
    <property type="term" value="C:plasma membrane"/>
    <property type="evidence" value="ECO:0007669"/>
    <property type="project" value="UniProtKB-SubCell"/>
</dbReference>
<gene>
    <name evidence="7" type="ORF">B1B_05870</name>
</gene>
<evidence type="ECO:0000313" key="7">
    <source>
        <dbReference type="EMBL" id="EQD67616.1"/>
    </source>
</evidence>
<dbReference type="PANTHER" id="PTHR30606">
    <property type="entry name" value="LIPID A BIOSYNTHESIS LAUROYL ACYLTRANSFERASE"/>
    <property type="match status" value="1"/>
</dbReference>
<dbReference type="AlphaFoldDB" id="T1B412"/>
<dbReference type="GO" id="GO:0016746">
    <property type="term" value="F:acyltransferase activity"/>
    <property type="evidence" value="ECO:0007669"/>
    <property type="project" value="UniProtKB-KW"/>
</dbReference>
<dbReference type="PIRSF" id="PIRSF026649">
    <property type="entry name" value="MsbB"/>
    <property type="match status" value="1"/>
</dbReference>
<keyword evidence="6 7" id="KW-0012">Acyltransferase</keyword>
<keyword evidence="2" id="KW-1003">Cell membrane</keyword>
<dbReference type="PANTHER" id="PTHR30606:SF10">
    <property type="entry name" value="PHOSPHATIDYLINOSITOL MANNOSIDE ACYLTRANSFERASE"/>
    <property type="match status" value="1"/>
</dbReference>
<evidence type="ECO:0000256" key="4">
    <source>
        <dbReference type="ARBA" id="ARBA00022679"/>
    </source>
</evidence>